<gene>
    <name evidence="3" type="ORF">CAV_0035</name>
</gene>
<dbReference type="Gene3D" id="3.40.50.1820">
    <property type="entry name" value="alpha/beta hydrolase"/>
    <property type="match status" value="1"/>
</dbReference>
<dbReference type="AlphaFoldDB" id="A0A222MVT5"/>
<evidence type="ECO:0000256" key="1">
    <source>
        <dbReference type="SAM" id="SignalP"/>
    </source>
</evidence>
<dbReference type="GO" id="GO:0016787">
    <property type="term" value="F:hydrolase activity"/>
    <property type="evidence" value="ECO:0007669"/>
    <property type="project" value="UniProtKB-KW"/>
</dbReference>
<protein>
    <submittedName>
        <fullName evidence="3">Alpha/beta hydrolase</fullName>
    </submittedName>
</protein>
<organism evidence="3 4">
    <name type="scientific">Campylobacter avium LMG 24591</name>
    <dbReference type="NCBI Taxonomy" id="522484"/>
    <lineage>
        <taxon>Bacteria</taxon>
        <taxon>Pseudomonadati</taxon>
        <taxon>Campylobacterota</taxon>
        <taxon>Epsilonproteobacteria</taxon>
        <taxon>Campylobacterales</taxon>
        <taxon>Campylobacteraceae</taxon>
        <taxon>Campylobacter</taxon>
    </lineage>
</organism>
<dbReference type="Proteomes" id="UP000201169">
    <property type="component" value="Chromosome"/>
</dbReference>
<dbReference type="Gene3D" id="1.10.10.800">
    <property type="match status" value="1"/>
</dbReference>
<dbReference type="InterPro" id="IPR051411">
    <property type="entry name" value="Polyketide_trans_af380"/>
</dbReference>
<evidence type="ECO:0000259" key="2">
    <source>
        <dbReference type="Pfam" id="PF02129"/>
    </source>
</evidence>
<sequence length="381" mass="41852">MKKSSRRNFLRNFVGLASGVLLAGAFSNAFADSNKNQKVKFKQNTLNPSKEAERNASKNPFGLVYENAISKNEKGKVNIKQVSYKTRGLKAVANVYLPANFTASGKYPAIVVAHPNGGVKEQVAGLYAQNLAQMGYVSIAFDALYQGASEGMPRNVDTPSNRVEDIRAAVDFISNFKGVDKNRLGILGICGGGGYTLKATQTDKRLKAIATLSMFNTGLVRRNGFLDSQKSSIQTRLEEASKAREKQALGEILYTGAAPVKLGEAELAKIDTDLYREGMVYYGDTHAHPNSSFAYTTASLLKLIAFDTLNQIELINRPLLLMVGDKADTAYMSEEAYKRASGTDTKELFKLKDSTHIQTYFKPNVVAQALGKLEEFYKRYI</sequence>
<dbReference type="InterPro" id="IPR006311">
    <property type="entry name" value="TAT_signal"/>
</dbReference>
<evidence type="ECO:0000313" key="4">
    <source>
        <dbReference type="Proteomes" id="UP000201169"/>
    </source>
</evidence>
<dbReference type="SUPFAM" id="SSF53474">
    <property type="entry name" value="alpha/beta-Hydrolases"/>
    <property type="match status" value="1"/>
</dbReference>
<feature type="domain" description="Xaa-Pro dipeptidyl-peptidase-like" evidence="2">
    <location>
        <begin position="92"/>
        <end position="250"/>
    </location>
</feature>
<evidence type="ECO:0000313" key="3">
    <source>
        <dbReference type="EMBL" id="ASQ29720.1"/>
    </source>
</evidence>
<dbReference type="PANTHER" id="PTHR47751">
    <property type="entry name" value="SUPERFAMILY HYDROLASE, PUTATIVE (AFU_ORTHOLOGUE AFUA_2G16580)-RELATED"/>
    <property type="match status" value="1"/>
</dbReference>
<dbReference type="PROSITE" id="PS51318">
    <property type="entry name" value="TAT"/>
    <property type="match status" value="1"/>
</dbReference>
<dbReference type="EMBL" id="CP022347">
    <property type="protein sequence ID" value="ASQ29720.1"/>
    <property type="molecule type" value="Genomic_DNA"/>
</dbReference>
<keyword evidence="1" id="KW-0732">Signal</keyword>
<dbReference type="KEGG" id="cavi:CAV_0035"/>
<keyword evidence="4" id="KW-1185">Reference proteome</keyword>
<keyword evidence="3" id="KW-0378">Hydrolase</keyword>
<feature type="signal peptide" evidence="1">
    <location>
        <begin position="1"/>
        <end position="31"/>
    </location>
</feature>
<name>A0A222MVT5_9BACT</name>
<dbReference type="InterPro" id="IPR029058">
    <property type="entry name" value="AB_hydrolase_fold"/>
</dbReference>
<dbReference type="InterPro" id="IPR000383">
    <property type="entry name" value="Xaa-Pro-like_dom"/>
</dbReference>
<dbReference type="OrthoDB" id="9805123at2"/>
<reference evidence="3 4" key="1">
    <citation type="submission" date="2017-07" db="EMBL/GenBank/DDBJ databases">
        <title>Analysis of two Campylobacter avium genomes and identification of a novel hippuricase gene.</title>
        <authorList>
            <person name="Miller W.G."/>
            <person name="Chapman M.H."/>
            <person name="Yee E."/>
            <person name="Revez J."/>
            <person name="Bono J.L."/>
            <person name="Rossi M."/>
        </authorList>
    </citation>
    <scope>NUCLEOTIDE SEQUENCE [LARGE SCALE GENOMIC DNA]</scope>
    <source>
        <strain evidence="3 4">LMG 24591</strain>
    </source>
</reference>
<feature type="chain" id="PRO_5012081449" evidence="1">
    <location>
        <begin position="32"/>
        <end position="381"/>
    </location>
</feature>
<accession>A0A222MVT5</accession>
<dbReference type="PANTHER" id="PTHR47751:SF1">
    <property type="entry name" value="SUPERFAMILY HYDROLASE, PUTATIVE (AFU_ORTHOLOGUE AFUA_2G16580)-RELATED"/>
    <property type="match status" value="1"/>
</dbReference>
<dbReference type="RefSeq" id="WP_094324507.1">
    <property type="nucleotide sequence ID" value="NZ_CP022347.1"/>
</dbReference>
<proteinExistence type="predicted"/>
<dbReference type="Pfam" id="PF02129">
    <property type="entry name" value="Peptidase_S15"/>
    <property type="match status" value="1"/>
</dbReference>